<evidence type="ECO:0000313" key="3">
    <source>
        <dbReference type="Proteomes" id="UP001304683"/>
    </source>
</evidence>
<dbReference type="Proteomes" id="UP001304683">
    <property type="component" value="Chromosome"/>
</dbReference>
<dbReference type="EMBL" id="CP132508">
    <property type="protein sequence ID" value="WPD19696.1"/>
    <property type="molecule type" value="Genomic_DNA"/>
</dbReference>
<gene>
    <name evidence="2" type="ORF">Q5761_03240</name>
</gene>
<accession>A0ABZ0QQE0</accession>
<feature type="signal peptide" evidence="1">
    <location>
        <begin position="1"/>
        <end position="21"/>
    </location>
</feature>
<evidence type="ECO:0000313" key="2">
    <source>
        <dbReference type="EMBL" id="WPD19696.1"/>
    </source>
</evidence>
<organism evidence="2 3">
    <name type="scientific">Thermaerobacter composti</name>
    <dbReference type="NCBI Taxonomy" id="554949"/>
    <lineage>
        <taxon>Bacteria</taxon>
        <taxon>Bacillati</taxon>
        <taxon>Bacillota</taxon>
        <taxon>Clostridia</taxon>
        <taxon>Eubacteriales</taxon>
        <taxon>Clostridiales Family XVII. Incertae Sedis</taxon>
        <taxon>Thermaerobacter</taxon>
    </lineage>
</organism>
<proteinExistence type="predicted"/>
<protein>
    <submittedName>
        <fullName evidence="2">Uncharacterized protein</fullName>
    </submittedName>
</protein>
<reference evidence="2 3" key="1">
    <citation type="submission" date="2023-08" db="EMBL/GenBank/DDBJ databases">
        <title>Genome sequence of Thermaerobacter compostii strain Ins1, a spore-forming filamentous bacterium isolated from a deep geothermal reservoir.</title>
        <authorList>
            <person name="Bregnard D."/>
            <person name="Gonzalez D."/>
            <person name="Junier P."/>
        </authorList>
    </citation>
    <scope>NUCLEOTIDE SEQUENCE [LARGE SCALE GENOMIC DNA]</scope>
    <source>
        <strain evidence="2 3">Ins1</strain>
    </source>
</reference>
<evidence type="ECO:0000256" key="1">
    <source>
        <dbReference type="SAM" id="SignalP"/>
    </source>
</evidence>
<sequence length="189" mass="19358">MEVAVALALLGLLATATVAMVAWTASQQARAGSVYDGVEAGHVAVQVLGRLVRSAGAAGRPAVWEAAMERLVLCGVPWQDQVLRGQVARDGEGRLVLAAVPPPAPPDDRCAGADPPAPIDLVPGATFQRVRFAVDPAPSGPPEAGCGPGPSRTCAGVRGLYVWIEPRPVDGGGIRPVHGYVALRNPGGR</sequence>
<feature type="chain" id="PRO_5046409396" evidence="1">
    <location>
        <begin position="22"/>
        <end position="189"/>
    </location>
</feature>
<name>A0ABZ0QQE0_9FIRM</name>
<keyword evidence="1" id="KW-0732">Signal</keyword>
<keyword evidence="3" id="KW-1185">Reference proteome</keyword>
<dbReference type="RefSeq" id="WP_318751186.1">
    <property type="nucleotide sequence ID" value="NZ_CP132508.1"/>
</dbReference>